<dbReference type="GeneID" id="69021439"/>
<keyword evidence="1" id="KW-0521">NADP</keyword>
<evidence type="ECO:0000256" key="2">
    <source>
        <dbReference type="ARBA" id="ARBA00023002"/>
    </source>
</evidence>
<proteinExistence type="predicted"/>
<reference evidence="4" key="1">
    <citation type="journal article" date="2020" name="Phytopathology">
        <title>Genome sequence and comparative analysis of Colletotrichum gloeosporioides isolated from Liriodendron leaves.</title>
        <authorList>
            <person name="Fu F.F."/>
            <person name="Hao Z."/>
            <person name="Wang P."/>
            <person name="Lu Y."/>
            <person name="Xue L.J."/>
            <person name="Wei G."/>
            <person name="Tian Y."/>
            <person name="Baishi H."/>
            <person name="Xu H."/>
            <person name="Shi J."/>
            <person name="Cheng T."/>
            <person name="Wang G."/>
            <person name="Yi Y."/>
            <person name="Chen J."/>
        </authorList>
    </citation>
    <scope>NUCLEOTIDE SEQUENCE</scope>
    <source>
        <strain evidence="4">Lc1</strain>
    </source>
</reference>
<evidence type="ECO:0000256" key="1">
    <source>
        <dbReference type="ARBA" id="ARBA00022857"/>
    </source>
</evidence>
<dbReference type="AlphaFoldDB" id="A0A8H4CEP0"/>
<gene>
    <name evidence="4" type="ORF">GCG54_00014325</name>
</gene>
<reference evidence="4" key="2">
    <citation type="submission" date="2020-03" db="EMBL/GenBank/DDBJ databases">
        <authorList>
            <person name="Fu F.-F."/>
            <person name="Chen J."/>
        </authorList>
    </citation>
    <scope>NUCLEOTIDE SEQUENCE</scope>
    <source>
        <strain evidence="4">Lc1</strain>
    </source>
</reference>
<dbReference type="CDD" id="cd05259">
    <property type="entry name" value="PCBER_SDR_a"/>
    <property type="match status" value="1"/>
</dbReference>
<sequence length="346" mass="38355">SSHKSAESQHQSVTQLLTMRVSIIGATGETGQSIIDGLLKSTEPKYDITALTRPASLQKPEVLDLQTKGIHIVAADLEGPEDVLTEVLKGTDVMISAINAGNLMAQIPLINASKAAGVKRFIPCFFATIVPPKGILKLRDIKEDVLNHVKKVRLPYTAIDVGWWYQITLPRLASGRIDYATTLVTDGIGGDGNMLSAITDVRDIGTYVARIIADPRTLNHMVFAYNELITQNQVYDLLETMSGEKVKRNHISVQAIKAGVAQMEASNLGPESPEFYELIRFQYWHSWAIRGDNTPEYAKYLGYLNTKDLYSDIGFIPFQEYVQEVLNGKGKSVYEKSEDLKPLKVK</sequence>
<dbReference type="GO" id="GO:0016491">
    <property type="term" value="F:oxidoreductase activity"/>
    <property type="evidence" value="ECO:0007669"/>
    <property type="project" value="UniProtKB-KW"/>
</dbReference>
<organism evidence="4 5">
    <name type="scientific">Colletotrichum gloeosporioides</name>
    <name type="common">Anthracnose fungus</name>
    <name type="synonym">Glomerella cingulata</name>
    <dbReference type="NCBI Taxonomy" id="474922"/>
    <lineage>
        <taxon>Eukaryota</taxon>
        <taxon>Fungi</taxon>
        <taxon>Dikarya</taxon>
        <taxon>Ascomycota</taxon>
        <taxon>Pezizomycotina</taxon>
        <taxon>Sordariomycetes</taxon>
        <taxon>Hypocreomycetidae</taxon>
        <taxon>Glomerellales</taxon>
        <taxon>Glomerellaceae</taxon>
        <taxon>Colletotrichum</taxon>
        <taxon>Colletotrichum gloeosporioides species complex</taxon>
    </lineage>
</organism>
<evidence type="ECO:0000313" key="4">
    <source>
        <dbReference type="EMBL" id="KAF3802618.1"/>
    </source>
</evidence>
<keyword evidence="2" id="KW-0560">Oxidoreductase</keyword>
<name>A0A8H4CEP0_COLGL</name>
<dbReference type="PANTHER" id="PTHR47706">
    <property type="entry name" value="NMRA-LIKE FAMILY PROTEIN"/>
    <property type="match status" value="1"/>
</dbReference>
<evidence type="ECO:0000313" key="5">
    <source>
        <dbReference type="Proteomes" id="UP000613401"/>
    </source>
</evidence>
<dbReference type="Proteomes" id="UP000613401">
    <property type="component" value="Unassembled WGS sequence"/>
</dbReference>
<feature type="domain" description="NmrA-like" evidence="3">
    <location>
        <begin position="20"/>
        <end position="258"/>
    </location>
</feature>
<dbReference type="InterPro" id="IPR036291">
    <property type="entry name" value="NAD(P)-bd_dom_sf"/>
</dbReference>
<dbReference type="Pfam" id="PF05368">
    <property type="entry name" value="NmrA"/>
    <property type="match status" value="1"/>
</dbReference>
<accession>A0A8H4CEP0</accession>
<feature type="non-terminal residue" evidence="4">
    <location>
        <position position="1"/>
    </location>
</feature>
<keyword evidence="5" id="KW-1185">Reference proteome</keyword>
<protein>
    <recommendedName>
        <fullName evidence="3">NmrA-like domain-containing protein</fullName>
    </recommendedName>
</protein>
<dbReference type="InterPro" id="IPR045312">
    <property type="entry name" value="PCBER-like"/>
</dbReference>
<comment type="caution">
    <text evidence="4">The sequence shown here is derived from an EMBL/GenBank/DDBJ whole genome shotgun (WGS) entry which is preliminary data.</text>
</comment>
<evidence type="ECO:0000259" key="3">
    <source>
        <dbReference type="Pfam" id="PF05368"/>
    </source>
</evidence>
<dbReference type="Gene3D" id="3.40.50.720">
    <property type="entry name" value="NAD(P)-binding Rossmann-like Domain"/>
    <property type="match status" value="1"/>
</dbReference>
<dbReference type="InterPro" id="IPR008030">
    <property type="entry name" value="NmrA-like"/>
</dbReference>
<dbReference type="EMBL" id="WVTB01000062">
    <property type="protein sequence ID" value="KAF3802618.1"/>
    <property type="molecule type" value="Genomic_DNA"/>
</dbReference>
<dbReference type="RefSeq" id="XP_045261777.1">
    <property type="nucleotide sequence ID" value="XM_045414163.1"/>
</dbReference>
<dbReference type="InterPro" id="IPR051609">
    <property type="entry name" value="NmrA/Isoflavone_reductase-like"/>
</dbReference>
<dbReference type="Gene3D" id="3.90.25.10">
    <property type="entry name" value="UDP-galactose 4-epimerase, domain 1"/>
    <property type="match status" value="1"/>
</dbReference>
<dbReference type="SUPFAM" id="SSF51735">
    <property type="entry name" value="NAD(P)-binding Rossmann-fold domains"/>
    <property type="match status" value="1"/>
</dbReference>
<dbReference type="PANTHER" id="PTHR47706:SF9">
    <property type="entry name" value="NMRA-LIKE DOMAIN-CONTAINING PROTEIN-RELATED"/>
    <property type="match status" value="1"/>
</dbReference>